<protein>
    <submittedName>
        <fullName evidence="1">Uncharacterized protein</fullName>
    </submittedName>
</protein>
<proteinExistence type="predicted"/>
<accession>A0AAN8C7M6</accession>
<evidence type="ECO:0000313" key="1">
    <source>
        <dbReference type="EMBL" id="KAK5898547.1"/>
    </source>
</evidence>
<reference evidence="1 2" key="1">
    <citation type="journal article" date="2023" name="Mol. Biol. Evol.">
        <title>Genomics of Secondarily Temperate Adaptation in the Only Non-Antarctic Icefish.</title>
        <authorList>
            <person name="Rivera-Colon A.G."/>
            <person name="Rayamajhi N."/>
            <person name="Minhas B.F."/>
            <person name="Madrigal G."/>
            <person name="Bilyk K.T."/>
            <person name="Yoon V."/>
            <person name="Hune M."/>
            <person name="Gregory S."/>
            <person name="Cheng C.H.C."/>
            <person name="Catchen J.M."/>
        </authorList>
    </citation>
    <scope>NUCLEOTIDE SEQUENCE [LARGE SCALE GENOMIC DNA]</scope>
    <source>
        <tissue evidence="1">White muscle</tissue>
    </source>
</reference>
<dbReference type="AlphaFoldDB" id="A0AAN8C7M6"/>
<evidence type="ECO:0000313" key="2">
    <source>
        <dbReference type="Proteomes" id="UP001331515"/>
    </source>
</evidence>
<comment type="caution">
    <text evidence="1">The sequence shown here is derived from an EMBL/GenBank/DDBJ whole genome shotgun (WGS) entry which is preliminary data.</text>
</comment>
<name>A0AAN8C7M6_CHAGU</name>
<dbReference type="EMBL" id="JAURVH010001533">
    <property type="protein sequence ID" value="KAK5898547.1"/>
    <property type="molecule type" value="Genomic_DNA"/>
</dbReference>
<gene>
    <name evidence="1" type="ORF">CgunFtcFv8_015952</name>
</gene>
<keyword evidence="2" id="KW-1185">Reference proteome</keyword>
<sequence length="67" mass="7453">MRGCTDIIMQVSKVSSPSDPSHCLMSKSSPQKLLRGHRAVKHNGQMFGLTDTMRSVSCSMKLYMTAY</sequence>
<dbReference type="Proteomes" id="UP001331515">
    <property type="component" value="Unassembled WGS sequence"/>
</dbReference>
<organism evidence="1 2">
    <name type="scientific">Champsocephalus gunnari</name>
    <name type="common">Mackerel icefish</name>
    <dbReference type="NCBI Taxonomy" id="52237"/>
    <lineage>
        <taxon>Eukaryota</taxon>
        <taxon>Metazoa</taxon>
        <taxon>Chordata</taxon>
        <taxon>Craniata</taxon>
        <taxon>Vertebrata</taxon>
        <taxon>Euteleostomi</taxon>
        <taxon>Actinopterygii</taxon>
        <taxon>Neopterygii</taxon>
        <taxon>Teleostei</taxon>
        <taxon>Neoteleostei</taxon>
        <taxon>Acanthomorphata</taxon>
        <taxon>Eupercaria</taxon>
        <taxon>Perciformes</taxon>
        <taxon>Notothenioidei</taxon>
        <taxon>Channichthyidae</taxon>
        <taxon>Champsocephalus</taxon>
    </lineage>
</organism>